<dbReference type="InterPro" id="IPR015621">
    <property type="entry name" value="IL-1_rcpt_fam"/>
</dbReference>
<keyword evidence="10" id="KW-1015">Disulfide bond</keyword>
<dbReference type="GeneID" id="115822690"/>
<dbReference type="InterPro" id="IPR041416">
    <property type="entry name" value="IL-1RAcP-like_ig"/>
</dbReference>
<keyword evidence="3 15" id="KW-0812">Transmembrane</keyword>
<feature type="domain" description="Ig-like" evidence="17">
    <location>
        <begin position="216"/>
        <end position="312"/>
    </location>
</feature>
<dbReference type="Proteomes" id="UP000504632">
    <property type="component" value="Chromosome 10"/>
</dbReference>
<proteinExistence type="inferred from homology"/>
<dbReference type="InterPro" id="IPR013783">
    <property type="entry name" value="Ig-like_fold"/>
</dbReference>
<dbReference type="InterPro" id="IPR035897">
    <property type="entry name" value="Toll_tir_struct_dom_sf"/>
</dbReference>
<dbReference type="InterPro" id="IPR036179">
    <property type="entry name" value="Ig-like_dom_sf"/>
</dbReference>
<dbReference type="AlphaFoldDB" id="A0A6J2WDY3"/>
<dbReference type="SMART" id="SM00255">
    <property type="entry name" value="TIR"/>
    <property type="match status" value="1"/>
</dbReference>
<dbReference type="FunFam" id="3.40.50.10140:FF:000009">
    <property type="entry name" value="X-linked interleukin-1 receptor accessory protein-like 1"/>
    <property type="match status" value="1"/>
</dbReference>
<evidence type="ECO:0000256" key="5">
    <source>
        <dbReference type="ARBA" id="ARBA00022737"/>
    </source>
</evidence>
<evidence type="ECO:0000256" key="6">
    <source>
        <dbReference type="ARBA" id="ARBA00022801"/>
    </source>
</evidence>
<keyword evidence="13" id="KW-0395">Inflammatory response</keyword>
<dbReference type="InterPro" id="IPR000157">
    <property type="entry name" value="TIR_dom"/>
</dbReference>
<dbReference type="Pfam" id="PF01582">
    <property type="entry name" value="TIR"/>
    <property type="match status" value="1"/>
</dbReference>
<keyword evidence="6" id="KW-0378">Hydrolase</keyword>
<dbReference type="Gene3D" id="3.40.50.10140">
    <property type="entry name" value="Toll/interleukin-1 receptor homology (TIR) domain"/>
    <property type="match status" value="1"/>
</dbReference>
<gene>
    <name evidence="19" type="primary">il1rl1</name>
</gene>
<dbReference type="InterPro" id="IPR007110">
    <property type="entry name" value="Ig-like_dom"/>
</dbReference>
<evidence type="ECO:0000256" key="3">
    <source>
        <dbReference type="ARBA" id="ARBA00022692"/>
    </source>
</evidence>
<evidence type="ECO:0000256" key="7">
    <source>
        <dbReference type="ARBA" id="ARBA00022989"/>
    </source>
</evidence>
<keyword evidence="7 15" id="KW-1133">Transmembrane helix</keyword>
<dbReference type="GO" id="GO:0016787">
    <property type="term" value="F:hydrolase activity"/>
    <property type="evidence" value="ECO:0007669"/>
    <property type="project" value="UniProtKB-KW"/>
</dbReference>
<dbReference type="GO" id="GO:0006954">
    <property type="term" value="P:inflammatory response"/>
    <property type="evidence" value="ECO:0007669"/>
    <property type="project" value="UniProtKB-KW"/>
</dbReference>
<organism evidence="18 19">
    <name type="scientific">Chanos chanos</name>
    <name type="common">Milkfish</name>
    <name type="synonym">Mugil chanos</name>
    <dbReference type="NCBI Taxonomy" id="29144"/>
    <lineage>
        <taxon>Eukaryota</taxon>
        <taxon>Metazoa</taxon>
        <taxon>Chordata</taxon>
        <taxon>Craniata</taxon>
        <taxon>Vertebrata</taxon>
        <taxon>Euteleostomi</taxon>
        <taxon>Actinopterygii</taxon>
        <taxon>Neopterygii</taxon>
        <taxon>Teleostei</taxon>
        <taxon>Ostariophysi</taxon>
        <taxon>Gonorynchiformes</taxon>
        <taxon>Chanidae</taxon>
        <taxon>Chanos</taxon>
    </lineage>
</organism>
<keyword evidence="18" id="KW-1185">Reference proteome</keyword>
<evidence type="ECO:0000256" key="10">
    <source>
        <dbReference type="ARBA" id="ARBA00023157"/>
    </source>
</evidence>
<evidence type="ECO:0000256" key="12">
    <source>
        <dbReference type="ARBA" id="ARBA00023180"/>
    </source>
</evidence>
<evidence type="ECO:0000256" key="13">
    <source>
        <dbReference type="ARBA" id="ARBA00023198"/>
    </source>
</evidence>
<dbReference type="GO" id="GO:0016020">
    <property type="term" value="C:membrane"/>
    <property type="evidence" value="ECO:0007669"/>
    <property type="project" value="UniProtKB-SubCell"/>
</dbReference>
<comment type="subcellular location">
    <subcellularLocation>
        <location evidence="1">Membrane</location>
        <topology evidence="1">Single-pass type I membrane protein</topology>
    </subcellularLocation>
</comment>
<evidence type="ECO:0000259" key="17">
    <source>
        <dbReference type="PROSITE" id="PS50835"/>
    </source>
</evidence>
<evidence type="ECO:0000256" key="1">
    <source>
        <dbReference type="ARBA" id="ARBA00004479"/>
    </source>
</evidence>
<dbReference type="InterPro" id="IPR003599">
    <property type="entry name" value="Ig_sub"/>
</dbReference>
<dbReference type="Gene3D" id="2.60.40.10">
    <property type="entry name" value="Immunoglobulins"/>
    <property type="match status" value="3"/>
</dbReference>
<dbReference type="GO" id="GO:0004908">
    <property type="term" value="F:interleukin-1 receptor activity"/>
    <property type="evidence" value="ECO:0007669"/>
    <property type="project" value="InterPro"/>
</dbReference>
<keyword evidence="4" id="KW-0732">Signal</keyword>
<dbReference type="RefSeq" id="XP_030642464.1">
    <property type="nucleotide sequence ID" value="XM_030786604.1"/>
</dbReference>
<evidence type="ECO:0000313" key="18">
    <source>
        <dbReference type="Proteomes" id="UP000504632"/>
    </source>
</evidence>
<feature type="domain" description="Ig-like" evidence="17">
    <location>
        <begin position="12"/>
        <end position="195"/>
    </location>
</feature>
<evidence type="ECO:0000256" key="4">
    <source>
        <dbReference type="ARBA" id="ARBA00022729"/>
    </source>
</evidence>
<dbReference type="CTD" id="9173"/>
<dbReference type="PRINTS" id="PR01537">
    <property type="entry name" value="INTRLKN1R1F"/>
</dbReference>
<keyword evidence="8" id="KW-0520">NAD</keyword>
<evidence type="ECO:0000256" key="2">
    <source>
        <dbReference type="ARBA" id="ARBA00009752"/>
    </source>
</evidence>
<evidence type="ECO:0000259" key="16">
    <source>
        <dbReference type="PROSITE" id="PS50104"/>
    </source>
</evidence>
<dbReference type="PANTHER" id="PTHR11890:SF26">
    <property type="entry name" value="INTERLEUKIN-1 RECEPTOR TYPE 1"/>
    <property type="match status" value="1"/>
</dbReference>
<evidence type="ECO:0000256" key="14">
    <source>
        <dbReference type="ARBA" id="ARBA00023319"/>
    </source>
</evidence>
<name>A0A6J2WDY3_CHACN</name>
<feature type="transmembrane region" description="Helical" evidence="15">
    <location>
        <begin position="320"/>
        <end position="349"/>
    </location>
</feature>
<dbReference type="OrthoDB" id="6132459at2759"/>
<dbReference type="PRINTS" id="PR01536">
    <property type="entry name" value="INTRLKN1R12F"/>
</dbReference>
<feature type="domain" description="TIR" evidence="16">
    <location>
        <begin position="362"/>
        <end position="518"/>
    </location>
</feature>
<dbReference type="Pfam" id="PF18452">
    <property type="entry name" value="Ig_6"/>
    <property type="match status" value="1"/>
</dbReference>
<dbReference type="PANTHER" id="PTHR11890">
    <property type="entry name" value="INTERLEUKIN-1 RECEPTOR FAMILY MEMBER"/>
    <property type="match status" value="1"/>
</dbReference>
<dbReference type="SMART" id="SM00409">
    <property type="entry name" value="IG"/>
    <property type="match status" value="3"/>
</dbReference>
<dbReference type="SUPFAM" id="SSF52200">
    <property type="entry name" value="Toll/Interleukin receptor TIR domain"/>
    <property type="match status" value="1"/>
</dbReference>
<evidence type="ECO:0000256" key="8">
    <source>
        <dbReference type="ARBA" id="ARBA00023027"/>
    </source>
</evidence>
<sequence length="547" mass="63199">MSQPNSWLCLSPVDCELWEDSPREIRVKEGEALEWPCPNLDCSDNAHESEIFWYKRGRDGQDMEEIGKNESDRIHYHGARLYFLPIDLNDTGRYYTLWFYNGNECAKFETDLEVYMEFHDDLLYRLVASQASKPAIVCPFNEKNGSLTWYKDFHLIPGETEDILRIPNASKQDEGIYTCMLTWEHGGRIYNSSRSRRLRIMGPRASHAQPSNRLPPRIQYPVNGSTDVAELGSGKTLTCLAFFGINVRERHSVTWEFKPHRSKRYSIINREENGLFKSILTIHNVSETDFKTVFQCIARDDSSWVFVSVTLKAKESVLPTVWACVIGLLVFLLTLLLVKCFAVDLALFFRRFMVPKTRDDGKVYDAYVIYKSHNSEKTEKSVAHFISDILPTVMEDKCGFKLYIHGRDDLPGQDRMELVEKCIQLSRRLIVILTPRSDEGEKVTIPECYDWQVGLHQALVQGEMNVILIQVGDVDDFTHLPLSLQHLLQKSAPLRWKERSHGAASPNSRFWKRVRYMMPVPPCQSRAQTLKMLKVKHHGPQEVKESV</sequence>
<reference evidence="19" key="1">
    <citation type="submission" date="2025-08" db="UniProtKB">
        <authorList>
            <consortium name="RefSeq"/>
        </authorList>
    </citation>
    <scope>IDENTIFICATION</scope>
</reference>
<dbReference type="PROSITE" id="PS50835">
    <property type="entry name" value="IG_LIKE"/>
    <property type="match status" value="2"/>
</dbReference>
<evidence type="ECO:0000256" key="11">
    <source>
        <dbReference type="ARBA" id="ARBA00023170"/>
    </source>
</evidence>
<protein>
    <submittedName>
        <fullName evidence="19">Interleukin-1 receptor-like 1</fullName>
    </submittedName>
</protein>
<keyword evidence="5" id="KW-0677">Repeat</keyword>
<keyword evidence="9 15" id="KW-0472">Membrane</keyword>
<accession>A0A6J2WDY3</accession>
<dbReference type="SUPFAM" id="SSF48726">
    <property type="entry name" value="Immunoglobulin"/>
    <property type="match status" value="2"/>
</dbReference>
<keyword evidence="11" id="KW-0675">Receptor</keyword>
<dbReference type="PROSITE" id="PS50104">
    <property type="entry name" value="TIR"/>
    <property type="match status" value="1"/>
</dbReference>
<keyword evidence="12" id="KW-0325">Glycoprotein</keyword>
<evidence type="ECO:0000313" key="19">
    <source>
        <dbReference type="RefSeq" id="XP_030642464.1"/>
    </source>
</evidence>
<comment type="similarity">
    <text evidence="2">Belongs to the interleukin-1 receptor family.</text>
</comment>
<dbReference type="InParanoid" id="A0A6J2WDY3"/>
<dbReference type="InterPro" id="IPR004074">
    <property type="entry name" value="IL-1_rcpt_I/II-typ"/>
</dbReference>
<evidence type="ECO:0000256" key="9">
    <source>
        <dbReference type="ARBA" id="ARBA00023136"/>
    </source>
</evidence>
<keyword evidence="14" id="KW-0393">Immunoglobulin domain</keyword>
<evidence type="ECO:0000256" key="15">
    <source>
        <dbReference type="SAM" id="Phobius"/>
    </source>
</evidence>